<evidence type="ECO:0000256" key="4">
    <source>
        <dbReference type="PROSITE-ProRule" id="PRU00473"/>
    </source>
</evidence>
<evidence type="ECO:0000256" key="1">
    <source>
        <dbReference type="ARBA" id="ARBA00004442"/>
    </source>
</evidence>
<dbReference type="InterPro" id="IPR050330">
    <property type="entry name" value="Bact_OuterMem_StrucFunc"/>
</dbReference>
<reference evidence="7 8" key="1">
    <citation type="submission" date="2021-03" db="EMBL/GenBank/DDBJ databases">
        <authorList>
            <person name="Shang D.-D."/>
            <person name="Du Z.-J."/>
            <person name="Chen G.-J."/>
        </authorList>
    </citation>
    <scope>NUCLEOTIDE SEQUENCE [LARGE SCALE GENOMIC DNA]</scope>
    <source>
        <strain evidence="7 8">F2608</strain>
    </source>
</reference>
<dbReference type="CDD" id="cd07185">
    <property type="entry name" value="OmpA_C-like"/>
    <property type="match status" value="1"/>
</dbReference>
<dbReference type="AlphaFoldDB" id="A0AAW4IR33"/>
<organism evidence="7 8">
    <name type="scientific">Psychrobacter halodurans</name>
    <dbReference type="NCBI Taxonomy" id="2818439"/>
    <lineage>
        <taxon>Bacteria</taxon>
        <taxon>Pseudomonadati</taxon>
        <taxon>Pseudomonadota</taxon>
        <taxon>Gammaproteobacteria</taxon>
        <taxon>Moraxellales</taxon>
        <taxon>Moraxellaceae</taxon>
        <taxon>Psychrobacter</taxon>
    </lineage>
</organism>
<keyword evidence="3" id="KW-0998">Cell outer membrane</keyword>
<proteinExistence type="predicted"/>
<evidence type="ECO:0000256" key="3">
    <source>
        <dbReference type="ARBA" id="ARBA00023237"/>
    </source>
</evidence>
<comment type="subcellular location">
    <subcellularLocation>
        <location evidence="1">Cell outer membrane</location>
    </subcellularLocation>
</comment>
<dbReference type="InterPro" id="IPR036737">
    <property type="entry name" value="OmpA-like_sf"/>
</dbReference>
<protein>
    <submittedName>
        <fullName evidence="7">OmpA family protein</fullName>
    </submittedName>
</protein>
<sequence length="531" mass="56686">MDIISHLTRTVSPAVLGDDHSPAKESLLEQFYAIFAARLADHDTYGRFANENIARDDQEFYDRVWTEGAHRDQISRELAGKHNVDATAARGLIAMAAPLAFHEIKSLAGTTPVPQFLNDNLASYQHHIPAWASTVLPAGMLAATPAAGGTRISDTTSTAPLQHTEEEKGSFMKALLPIIGLIILGALAWALLRGCQENPEPVATPVASEQQAAGDEQVAVAADVEPASLRIATGENNELYACRMNAGDETLQSKVMNALTAAFGDEANKCRADVDDNFATDMPAAAQLASILPIVKNVPNASMIIKGDTITVNAPDEAALQQLVTDLQAAAPAMTVQAEGPLDLQGEIDDSLTAADAAMNNLGDNPDPRDVARALSIQVINFELDKAIIPDANKALLDRAAKIINEVPDMELMIIGHTDSQASDDYNIELSQERADAVKEYLVAQGVDASKLSTKGMGESEPIADNSTEQGRFRNRRIEFVVNDEINVANEGMIISNDALDPDLNPLDSNNDDLLPDGDDVTQGSAIDPAN</sequence>
<evidence type="ECO:0000256" key="2">
    <source>
        <dbReference type="ARBA" id="ARBA00023136"/>
    </source>
</evidence>
<evidence type="ECO:0000313" key="8">
    <source>
        <dbReference type="Proteomes" id="UP000664161"/>
    </source>
</evidence>
<name>A0AAW4IR33_9GAMM</name>
<comment type="caution">
    <text evidence="7">The sequence shown here is derived from an EMBL/GenBank/DDBJ whole genome shotgun (WGS) entry which is preliminary data.</text>
</comment>
<evidence type="ECO:0000256" key="5">
    <source>
        <dbReference type="SAM" id="MobiDB-lite"/>
    </source>
</evidence>
<keyword evidence="8" id="KW-1185">Reference proteome</keyword>
<dbReference type="PROSITE" id="PS51123">
    <property type="entry name" value="OMPA_2"/>
    <property type="match status" value="1"/>
</dbReference>
<dbReference type="EMBL" id="JAGBKN010000036">
    <property type="protein sequence ID" value="MBO1517923.1"/>
    <property type="molecule type" value="Genomic_DNA"/>
</dbReference>
<feature type="compositionally biased region" description="Acidic residues" evidence="5">
    <location>
        <begin position="510"/>
        <end position="520"/>
    </location>
</feature>
<dbReference type="RefSeq" id="WP_207970295.1">
    <property type="nucleotide sequence ID" value="NZ_JAGBKN010000036.1"/>
</dbReference>
<dbReference type="Proteomes" id="UP000664161">
    <property type="component" value="Unassembled WGS sequence"/>
</dbReference>
<dbReference type="PANTHER" id="PTHR30329">
    <property type="entry name" value="STATOR ELEMENT OF FLAGELLAR MOTOR COMPLEX"/>
    <property type="match status" value="1"/>
</dbReference>
<keyword evidence="2 4" id="KW-0472">Membrane</keyword>
<dbReference type="PRINTS" id="PR01021">
    <property type="entry name" value="OMPADOMAIN"/>
</dbReference>
<dbReference type="PANTHER" id="PTHR30329:SF21">
    <property type="entry name" value="LIPOPROTEIN YIAD-RELATED"/>
    <property type="match status" value="1"/>
</dbReference>
<feature type="region of interest" description="Disordered" evidence="5">
    <location>
        <begin position="504"/>
        <end position="531"/>
    </location>
</feature>
<gene>
    <name evidence="7" type="ORF">J3491_11350</name>
</gene>
<dbReference type="Gene3D" id="3.30.1330.60">
    <property type="entry name" value="OmpA-like domain"/>
    <property type="match status" value="1"/>
</dbReference>
<dbReference type="GO" id="GO:0009279">
    <property type="term" value="C:cell outer membrane"/>
    <property type="evidence" value="ECO:0007669"/>
    <property type="project" value="UniProtKB-SubCell"/>
</dbReference>
<dbReference type="Pfam" id="PF00691">
    <property type="entry name" value="OmpA"/>
    <property type="match status" value="1"/>
</dbReference>
<evidence type="ECO:0000259" key="6">
    <source>
        <dbReference type="PROSITE" id="PS51123"/>
    </source>
</evidence>
<dbReference type="InterPro" id="IPR006665">
    <property type="entry name" value="OmpA-like"/>
</dbReference>
<dbReference type="InterPro" id="IPR006664">
    <property type="entry name" value="OMP_bac"/>
</dbReference>
<accession>A0AAW4IR33</accession>
<evidence type="ECO:0000313" key="7">
    <source>
        <dbReference type="EMBL" id="MBO1517923.1"/>
    </source>
</evidence>
<feature type="domain" description="OmpA-like" evidence="6">
    <location>
        <begin position="369"/>
        <end position="486"/>
    </location>
</feature>
<dbReference type="SUPFAM" id="SSF103088">
    <property type="entry name" value="OmpA-like"/>
    <property type="match status" value="1"/>
</dbReference>